<organism evidence="2 3">
    <name type="scientific">Butyrivibrio hungatei</name>
    <dbReference type="NCBI Taxonomy" id="185008"/>
    <lineage>
        <taxon>Bacteria</taxon>
        <taxon>Bacillati</taxon>
        <taxon>Bacillota</taxon>
        <taxon>Clostridia</taxon>
        <taxon>Lachnospirales</taxon>
        <taxon>Lachnospiraceae</taxon>
        <taxon>Butyrivibrio</taxon>
    </lineage>
</organism>
<keyword evidence="3" id="KW-1185">Reference proteome</keyword>
<evidence type="ECO:0000313" key="3">
    <source>
        <dbReference type="Proteomes" id="UP000183047"/>
    </source>
</evidence>
<dbReference type="RefSeq" id="WP_074463380.1">
    <property type="nucleotide sequence ID" value="NZ_FMUR01000023.1"/>
</dbReference>
<sequence>MAVLKNKTQGNYTIVSQNIMRDRNLSLTERGMLLTLLSLPDNWNFTIKGLCQILPDGKAKISNTLNSLIEKGYITREQNRDSGGKFDSTNLEIHESPITSPSPDAEDIKVIKDFSIKPESSPCPKNPDAGNRDTRKPHPDNSPQYINNKSNNYKSIIQEVCKEDTLTNNEYEDLVSKFGKGNVDYQIQRIKNRGYKGCLNYNTVKTWCRERLDRPATFQNSPPKTNTFCNFQQNKYDFEELERQLLCN</sequence>
<feature type="region of interest" description="Disordered" evidence="1">
    <location>
        <begin position="78"/>
        <end position="149"/>
    </location>
</feature>
<evidence type="ECO:0000256" key="1">
    <source>
        <dbReference type="SAM" id="MobiDB-lite"/>
    </source>
</evidence>
<feature type="compositionally biased region" description="Basic and acidic residues" evidence="1">
    <location>
        <begin position="106"/>
        <end position="116"/>
    </location>
</feature>
<dbReference type="SUPFAM" id="SSF46785">
    <property type="entry name" value="Winged helix' DNA-binding domain"/>
    <property type="match status" value="1"/>
</dbReference>
<dbReference type="AlphaFoldDB" id="A0A1G5GQM1"/>
<dbReference type="InterPro" id="IPR036390">
    <property type="entry name" value="WH_DNA-bd_sf"/>
</dbReference>
<dbReference type="Pfam" id="PF13730">
    <property type="entry name" value="HTH_36"/>
    <property type="match status" value="1"/>
</dbReference>
<reference evidence="3" key="1">
    <citation type="submission" date="2016-10" db="EMBL/GenBank/DDBJ databases">
        <authorList>
            <person name="Varghese N."/>
            <person name="Submissions S."/>
        </authorList>
    </citation>
    <scope>NUCLEOTIDE SEQUENCE [LARGE SCALE GENOMIC DNA]</scope>
    <source>
        <strain evidence="3">XBD2006</strain>
    </source>
</reference>
<dbReference type="OrthoDB" id="9803733at2"/>
<dbReference type="Gene3D" id="1.10.10.10">
    <property type="entry name" value="Winged helix-like DNA-binding domain superfamily/Winged helix DNA-binding domain"/>
    <property type="match status" value="1"/>
</dbReference>
<gene>
    <name evidence="2" type="ORF">SAMN02910451_03009</name>
</gene>
<evidence type="ECO:0008006" key="4">
    <source>
        <dbReference type="Google" id="ProtNLM"/>
    </source>
</evidence>
<protein>
    <recommendedName>
        <fullName evidence="4">Helix-turn-helix domain-containing protein</fullName>
    </recommendedName>
</protein>
<feature type="compositionally biased region" description="Basic and acidic residues" evidence="1">
    <location>
        <begin position="130"/>
        <end position="139"/>
    </location>
</feature>
<accession>A0A1G5GQM1</accession>
<feature type="compositionally biased region" description="Polar residues" evidence="1">
    <location>
        <begin position="87"/>
        <end position="102"/>
    </location>
</feature>
<dbReference type="EMBL" id="FMUR01000023">
    <property type="protein sequence ID" value="SCY53875.1"/>
    <property type="molecule type" value="Genomic_DNA"/>
</dbReference>
<dbReference type="Proteomes" id="UP000183047">
    <property type="component" value="Unassembled WGS sequence"/>
</dbReference>
<name>A0A1G5GQM1_9FIRM</name>
<evidence type="ECO:0000313" key="2">
    <source>
        <dbReference type="EMBL" id="SCY53875.1"/>
    </source>
</evidence>
<proteinExistence type="predicted"/>
<dbReference type="InterPro" id="IPR036388">
    <property type="entry name" value="WH-like_DNA-bd_sf"/>
</dbReference>